<dbReference type="KEGG" id="gbi:PG2T_14000"/>
<dbReference type="EMBL" id="CP014671">
    <property type="protein sequence ID" value="ANX05182.1"/>
    <property type="molecule type" value="Genomic_DNA"/>
</dbReference>
<feature type="domain" description="Lon N-terminal" evidence="2">
    <location>
        <begin position="6"/>
        <end position="195"/>
    </location>
</feature>
<dbReference type="InterPro" id="IPR046336">
    <property type="entry name" value="Lon_prtase_N_sf"/>
</dbReference>
<organism evidence="3 4">
    <name type="scientific">Immundisolibacter cernigliae</name>
    <dbReference type="NCBI Taxonomy" id="1810504"/>
    <lineage>
        <taxon>Bacteria</taxon>
        <taxon>Pseudomonadati</taxon>
        <taxon>Pseudomonadota</taxon>
        <taxon>Gammaproteobacteria</taxon>
        <taxon>Immundisolibacterales</taxon>
        <taxon>Immundisolibacteraceae</taxon>
        <taxon>Immundisolibacter</taxon>
    </lineage>
</organism>
<proteinExistence type="predicted"/>
<dbReference type="PANTHER" id="PTHR46732">
    <property type="entry name" value="ATP-DEPENDENT PROTEASE LA (LON) DOMAIN PROTEIN"/>
    <property type="match status" value="1"/>
</dbReference>
<reference evidence="4" key="1">
    <citation type="submission" date="2016-03" db="EMBL/GenBank/DDBJ databases">
        <title>Complete genome sequence of Solimmundus cernigliae, representing a novel lineage of polycyclic aromatic hydrocarbon degraders within the Gammaproteobacteria.</title>
        <authorList>
            <person name="Singleton D.R."/>
            <person name="Dickey A.N."/>
            <person name="Scholl E.H."/>
            <person name="Wright F.A."/>
            <person name="Aitken M.D."/>
        </authorList>
    </citation>
    <scope>NUCLEOTIDE SEQUENCE [LARGE SCALE GENOMIC DNA]</scope>
    <source>
        <strain evidence="4">TR3.2</strain>
    </source>
</reference>
<dbReference type="SMART" id="SM00464">
    <property type="entry name" value="LON"/>
    <property type="match status" value="1"/>
</dbReference>
<sequence length="202" mass="22890">MPELQTFALPVFPLGSVLYPGGLLPLRIFEPRYLAMVRECLREQRGFAVCLISEGRETGQAARFHPIGTLARIEDHDQDAAGMMHITVRGEQRVQVVASSVRIDQLVMGQALRLEAEPATGIAERHRPLLDLLRHAMEEYDPDFGRAEELMDASWVGFRLAELLPLPPARRQWLLELTNPTLRLEALAQFIEELRAGDEMQR</sequence>
<evidence type="ECO:0000259" key="2">
    <source>
        <dbReference type="PROSITE" id="PS51787"/>
    </source>
</evidence>
<feature type="transmembrane region" description="Helical" evidence="1">
    <location>
        <begin position="6"/>
        <end position="26"/>
    </location>
</feature>
<protein>
    <recommendedName>
        <fullName evidence="2">Lon N-terminal domain-containing protein</fullName>
    </recommendedName>
</protein>
<gene>
    <name evidence="3" type="ORF">PG2T_14000</name>
</gene>
<dbReference type="PROSITE" id="PS51787">
    <property type="entry name" value="LON_N"/>
    <property type="match status" value="1"/>
</dbReference>
<evidence type="ECO:0000313" key="3">
    <source>
        <dbReference type="EMBL" id="ANX05182.1"/>
    </source>
</evidence>
<keyword evidence="4" id="KW-1185">Reference proteome</keyword>
<evidence type="ECO:0000313" key="4">
    <source>
        <dbReference type="Proteomes" id="UP000092952"/>
    </source>
</evidence>
<keyword evidence="1" id="KW-0812">Transmembrane</keyword>
<dbReference type="Gene3D" id="1.10.4060.10">
    <property type="entry name" value="BPP1347 like domain"/>
    <property type="match status" value="1"/>
</dbReference>
<dbReference type="InterPro" id="IPR015947">
    <property type="entry name" value="PUA-like_sf"/>
</dbReference>
<dbReference type="STRING" id="1810504.PG2T_14000"/>
<dbReference type="SUPFAM" id="SSF88697">
    <property type="entry name" value="PUA domain-like"/>
    <property type="match status" value="1"/>
</dbReference>
<accession>A0A1B1YWN4</accession>
<dbReference type="Proteomes" id="UP000092952">
    <property type="component" value="Chromosome"/>
</dbReference>
<name>A0A1B1YWN4_9GAMM</name>
<dbReference type="InParanoid" id="A0A1B1YWN4"/>
<evidence type="ECO:0000256" key="1">
    <source>
        <dbReference type="SAM" id="Phobius"/>
    </source>
</evidence>
<dbReference type="Pfam" id="PF02190">
    <property type="entry name" value="LON_substr_bdg"/>
    <property type="match status" value="1"/>
</dbReference>
<dbReference type="Gene3D" id="2.30.130.40">
    <property type="entry name" value="LON domain-like"/>
    <property type="match status" value="1"/>
</dbReference>
<dbReference type="PANTHER" id="PTHR46732:SF8">
    <property type="entry name" value="ATP-DEPENDENT PROTEASE LA (LON) DOMAIN PROTEIN"/>
    <property type="match status" value="1"/>
</dbReference>
<dbReference type="AlphaFoldDB" id="A0A1B1YWN4"/>
<keyword evidence="1" id="KW-0472">Membrane</keyword>
<dbReference type="RefSeq" id="WP_202816357.1">
    <property type="nucleotide sequence ID" value="NZ_CP014671.1"/>
</dbReference>
<keyword evidence="1" id="KW-1133">Transmembrane helix</keyword>
<dbReference type="InterPro" id="IPR003111">
    <property type="entry name" value="Lon_prtase_N"/>
</dbReference>